<accession>A0ABP1S2F5</accession>
<protein>
    <recommendedName>
        <fullName evidence="3">Leucine zipper transcription factor-like protein 1</fullName>
    </recommendedName>
</protein>
<evidence type="ECO:0000313" key="9">
    <source>
        <dbReference type="EMBL" id="CAL8142300.1"/>
    </source>
</evidence>
<evidence type="ECO:0000256" key="8">
    <source>
        <dbReference type="SAM" id="Coils"/>
    </source>
</evidence>
<reference evidence="9 10" key="1">
    <citation type="submission" date="2024-08" db="EMBL/GenBank/DDBJ databases">
        <authorList>
            <person name="Cucini C."/>
            <person name="Frati F."/>
        </authorList>
    </citation>
    <scope>NUCLEOTIDE SEQUENCE [LARGE SCALE GENOMIC DNA]</scope>
</reference>
<evidence type="ECO:0000313" key="10">
    <source>
        <dbReference type="Proteomes" id="UP001642540"/>
    </source>
</evidence>
<feature type="coiled-coil region" evidence="8">
    <location>
        <begin position="191"/>
        <end position="275"/>
    </location>
</feature>
<name>A0ABP1S2F5_9HEXA</name>
<comment type="subunit">
    <text evidence="7">Self-associates. Interacts with BBS9; the interaction mediates the association of LZTL1 with the BBsome complex and regulates BBSome ciliary trafficking.</text>
</comment>
<organism evidence="9 10">
    <name type="scientific">Orchesella dallaii</name>
    <dbReference type="NCBI Taxonomy" id="48710"/>
    <lineage>
        <taxon>Eukaryota</taxon>
        <taxon>Metazoa</taxon>
        <taxon>Ecdysozoa</taxon>
        <taxon>Arthropoda</taxon>
        <taxon>Hexapoda</taxon>
        <taxon>Collembola</taxon>
        <taxon>Entomobryomorpha</taxon>
        <taxon>Entomobryoidea</taxon>
        <taxon>Orchesellidae</taxon>
        <taxon>Orchesellinae</taxon>
        <taxon>Orchesella</taxon>
    </lineage>
</organism>
<sequence>METQEEAEAVLNELHKDLISEYLRFSKYQQEQRLKSIDYCFTKLLAFKIREDETYTGEEVNALLDDLHDVVRSEVVTELSDLSHTNALLLNQLLLQAQNWHLTLSANIADLEDQEKITKMRQLDEELSKDGLAGFKVTVSKGKRFQPVDDMNVATALKMEVVRLTAENDILKSKLEAFGVPESDEVSQKNKEAAAEQASKLAEELSVAQNEIDRLMEIVKAKSEQDDSSQQQMETVHDAIEKMRAELESSQRIANEQTEKLRKDLEARESKLRQVQSSLLLAEKELDKKFQATGAYTTMKKILQQKNCQIKALRKKLVKLGALEDDEVGDGDNNNSAGEDDI</sequence>
<proteinExistence type="inferred from homology"/>
<dbReference type="Pfam" id="PF15294">
    <property type="entry name" value="Leu_zip"/>
    <property type="match status" value="1"/>
</dbReference>
<comment type="similarity">
    <text evidence="2">Belongs to the LZTFL1 family.</text>
</comment>
<evidence type="ECO:0000256" key="5">
    <source>
        <dbReference type="ARBA" id="ARBA00023054"/>
    </source>
</evidence>
<evidence type="ECO:0000256" key="2">
    <source>
        <dbReference type="ARBA" id="ARBA00008868"/>
    </source>
</evidence>
<evidence type="ECO:0000256" key="7">
    <source>
        <dbReference type="ARBA" id="ARBA00026004"/>
    </source>
</evidence>
<dbReference type="EMBL" id="CAXLJM020000148">
    <property type="protein sequence ID" value="CAL8142300.1"/>
    <property type="molecule type" value="Genomic_DNA"/>
</dbReference>
<gene>
    <name evidence="9" type="ORF">ODALV1_LOCUS29005</name>
</gene>
<evidence type="ECO:0000256" key="6">
    <source>
        <dbReference type="ARBA" id="ARBA00024898"/>
    </source>
</evidence>
<evidence type="ECO:0000256" key="4">
    <source>
        <dbReference type="ARBA" id="ARBA00022490"/>
    </source>
</evidence>
<keyword evidence="10" id="KW-1185">Reference proteome</keyword>
<evidence type="ECO:0000256" key="3">
    <source>
        <dbReference type="ARBA" id="ARBA00018920"/>
    </source>
</evidence>
<comment type="caution">
    <text evidence="9">The sequence shown here is derived from an EMBL/GenBank/DDBJ whole genome shotgun (WGS) entry which is preliminary data.</text>
</comment>
<dbReference type="InterPro" id="IPR026157">
    <property type="entry name" value="LZTFL1"/>
</dbReference>
<dbReference type="PANTHER" id="PTHR21635">
    <property type="entry name" value="LEUCINE ZIPPER TRANSCRIPTION FACTOR LIKE"/>
    <property type="match status" value="1"/>
</dbReference>
<evidence type="ECO:0000256" key="1">
    <source>
        <dbReference type="ARBA" id="ARBA00004496"/>
    </source>
</evidence>
<dbReference type="Proteomes" id="UP001642540">
    <property type="component" value="Unassembled WGS sequence"/>
</dbReference>
<comment type="subcellular location">
    <subcellularLocation>
        <location evidence="1">Cytoplasm</location>
    </subcellularLocation>
</comment>
<comment type="function">
    <text evidence="6">Regulates ciliary localization of the BBSome complex. Together with the BBSome complex, controls SMO ciliary trafficking and contributes to the sonic hedgehog (SHH) pathway regulation. May play a role in neurite outgrowth. May have tumor suppressor function.</text>
</comment>
<dbReference type="PANTHER" id="PTHR21635:SF0">
    <property type="entry name" value="LEUCINE ZIPPER TRANSCRIPTION FACTOR-LIKE PROTEIN 1"/>
    <property type="match status" value="1"/>
</dbReference>
<keyword evidence="4" id="KW-0963">Cytoplasm</keyword>
<keyword evidence="5 8" id="KW-0175">Coiled coil</keyword>